<accession>A0A2S0HWQ7</accession>
<reference evidence="1 2" key="1">
    <citation type="submission" date="2018-02" db="EMBL/GenBank/DDBJ databases">
        <title>Genomic analysis of the strain RR4-38 isolated from a seawater recirculating aquaculture system.</title>
        <authorList>
            <person name="Kim Y.-S."/>
            <person name="Jang Y.H."/>
            <person name="Kim K.-H."/>
        </authorList>
    </citation>
    <scope>NUCLEOTIDE SEQUENCE [LARGE SCALE GENOMIC DNA]</scope>
    <source>
        <strain evidence="1 2">RR4-38</strain>
    </source>
</reference>
<dbReference type="Proteomes" id="UP000238442">
    <property type="component" value="Chromosome"/>
</dbReference>
<gene>
    <name evidence="1" type="ORF">C5O00_07650</name>
</gene>
<name>A0A2S0HWQ7_9FLAO</name>
<evidence type="ECO:0000313" key="2">
    <source>
        <dbReference type="Proteomes" id="UP000238442"/>
    </source>
</evidence>
<dbReference type="EMBL" id="CP027062">
    <property type="protein sequence ID" value="AVI51056.1"/>
    <property type="molecule type" value="Genomic_DNA"/>
</dbReference>
<keyword evidence="2" id="KW-1185">Reference proteome</keyword>
<dbReference type="KEGG" id="aue:C5O00_07650"/>
<proteinExistence type="predicted"/>
<sequence>MKFIKILTKNLSGLISPISTVRYTEDRSYDNRVIFPETLKSILMATVKGRSGRIANQSSLRVKERFQSLDFEITHDMLLKGIQGISRIAQGIDFHLKHNPVIVNFTGKFNMITSRILDISISNKKLNILPKILYLPCRSLHFYNNYLRINYVLRPIGEYKLLHTQELLIEN</sequence>
<organism evidence="1 2">
    <name type="scientific">Pukyongia salina</name>
    <dbReference type="NCBI Taxonomy" id="2094025"/>
    <lineage>
        <taxon>Bacteria</taxon>
        <taxon>Pseudomonadati</taxon>
        <taxon>Bacteroidota</taxon>
        <taxon>Flavobacteriia</taxon>
        <taxon>Flavobacteriales</taxon>
        <taxon>Flavobacteriaceae</taxon>
        <taxon>Pukyongia</taxon>
    </lineage>
</organism>
<dbReference type="AlphaFoldDB" id="A0A2S0HWQ7"/>
<protein>
    <submittedName>
        <fullName evidence="1">Uncharacterized protein</fullName>
    </submittedName>
</protein>
<evidence type="ECO:0000313" key="1">
    <source>
        <dbReference type="EMBL" id="AVI51056.1"/>
    </source>
</evidence>